<keyword evidence="3" id="KW-1185">Reference proteome</keyword>
<name>A0AAE3H838_9BACT</name>
<evidence type="ECO:0000313" key="2">
    <source>
        <dbReference type="EMBL" id="MCP9764865.1"/>
    </source>
</evidence>
<dbReference type="InterPro" id="IPR018490">
    <property type="entry name" value="cNMP-bd_dom_sf"/>
</dbReference>
<dbReference type="Proteomes" id="UP001204144">
    <property type="component" value="Unassembled WGS sequence"/>
</dbReference>
<dbReference type="Gene3D" id="2.60.120.10">
    <property type="entry name" value="Jelly Rolls"/>
    <property type="match status" value="1"/>
</dbReference>
<feature type="domain" description="Cyclic nucleotide-binding" evidence="1">
    <location>
        <begin position="11"/>
        <end position="117"/>
    </location>
</feature>
<proteinExistence type="predicted"/>
<gene>
    <name evidence="2" type="ORF">EGI31_18150</name>
</gene>
<accession>A0AAE3H838</accession>
<evidence type="ECO:0000259" key="1">
    <source>
        <dbReference type="PROSITE" id="PS50042"/>
    </source>
</evidence>
<dbReference type="InterPro" id="IPR000595">
    <property type="entry name" value="cNMP-bd_dom"/>
</dbReference>
<evidence type="ECO:0000313" key="3">
    <source>
        <dbReference type="Proteomes" id="UP001204144"/>
    </source>
</evidence>
<comment type="caution">
    <text evidence="2">The sequence shown here is derived from an EMBL/GenBank/DDBJ whole genome shotgun (WGS) entry which is preliminary data.</text>
</comment>
<dbReference type="SUPFAM" id="SSF51206">
    <property type="entry name" value="cAMP-binding domain-like"/>
    <property type="match status" value="1"/>
</dbReference>
<protein>
    <submittedName>
        <fullName evidence="2">Crp/Fnr family transcriptional regulator</fullName>
    </submittedName>
</protein>
<dbReference type="Pfam" id="PF00027">
    <property type="entry name" value="cNMP_binding"/>
    <property type="match status" value="1"/>
</dbReference>
<dbReference type="AlphaFoldDB" id="A0AAE3H838"/>
<dbReference type="PROSITE" id="PS50042">
    <property type="entry name" value="CNMP_BINDING_3"/>
    <property type="match status" value="1"/>
</dbReference>
<dbReference type="EMBL" id="RJUF01000177">
    <property type="protein sequence ID" value="MCP9764865.1"/>
    <property type="molecule type" value="Genomic_DNA"/>
</dbReference>
<sequence>MFTSFVESLKAIHPIKKETEKLLLKRLTRHTGKAGDILVKAGEINDRLYFIEKGLVRSYYTIEENKTKTDVTSWFVGEFGFIYIPHSYIPKAPSVETIELLEDSQMISITNKSMQELYDTVPEANYIGRILTEMYLVMYDERVRFLRMMSAQKRNDAFRDMFPDIYDRAPKKYIASFLGLSPETLSRVRKKA</sequence>
<reference evidence="2 3" key="1">
    <citation type="submission" date="2018-11" db="EMBL/GenBank/DDBJ databases">
        <title>Novel bacteria species description.</title>
        <authorList>
            <person name="Han J.-H."/>
        </authorList>
    </citation>
    <scope>NUCLEOTIDE SEQUENCE [LARGE SCALE GENOMIC DNA]</scope>
    <source>
        <strain evidence="2 3">KCTC23259</strain>
    </source>
</reference>
<dbReference type="InterPro" id="IPR014710">
    <property type="entry name" value="RmlC-like_jellyroll"/>
</dbReference>
<dbReference type="RefSeq" id="WP_255038549.1">
    <property type="nucleotide sequence ID" value="NZ_RJUF01000177.1"/>
</dbReference>
<dbReference type="CDD" id="cd00038">
    <property type="entry name" value="CAP_ED"/>
    <property type="match status" value="1"/>
</dbReference>
<organism evidence="2 3">
    <name type="scientific">Lacihabitans soyangensis</name>
    <dbReference type="NCBI Taxonomy" id="869394"/>
    <lineage>
        <taxon>Bacteria</taxon>
        <taxon>Pseudomonadati</taxon>
        <taxon>Bacteroidota</taxon>
        <taxon>Cytophagia</taxon>
        <taxon>Cytophagales</taxon>
        <taxon>Leadbetterellaceae</taxon>
        <taxon>Lacihabitans</taxon>
    </lineage>
</organism>